<dbReference type="OrthoDB" id="9815856at2"/>
<dbReference type="SUPFAM" id="SSF51735">
    <property type="entry name" value="NAD(P)-binding Rossmann-fold domains"/>
    <property type="match status" value="1"/>
</dbReference>
<evidence type="ECO:0000313" key="7">
    <source>
        <dbReference type="EMBL" id="MVZ97940.1"/>
    </source>
</evidence>
<dbReference type="GO" id="GO:0004325">
    <property type="term" value="F:ferrochelatase activity"/>
    <property type="evidence" value="ECO:0007669"/>
    <property type="project" value="InterPro"/>
</dbReference>
<dbReference type="InterPro" id="IPR006367">
    <property type="entry name" value="Sirohaem_synthase_N"/>
</dbReference>
<comment type="catalytic activity">
    <reaction evidence="6">
        <text>precorrin-2 + NAD(+) = sirohydrochlorin + NADH + 2 H(+)</text>
        <dbReference type="Rhea" id="RHEA:15613"/>
        <dbReference type="ChEBI" id="CHEBI:15378"/>
        <dbReference type="ChEBI" id="CHEBI:57540"/>
        <dbReference type="ChEBI" id="CHEBI:57945"/>
        <dbReference type="ChEBI" id="CHEBI:58351"/>
        <dbReference type="ChEBI" id="CHEBI:58827"/>
        <dbReference type="EC" id="1.3.1.76"/>
    </reaction>
</comment>
<dbReference type="AlphaFoldDB" id="A0A6I4M1J0"/>
<dbReference type="GO" id="GO:0019354">
    <property type="term" value="P:siroheme biosynthetic process"/>
    <property type="evidence" value="ECO:0007669"/>
    <property type="project" value="UniProtKB-UniPathway"/>
</dbReference>
<comment type="pathway">
    <text evidence="1">Porphyrin-containing compound metabolism; siroheme biosynthesis; sirohydrochlorin from precorrin-2: step 1/1.</text>
</comment>
<gene>
    <name evidence="7" type="ORF">EUU23_09500</name>
</gene>
<dbReference type="Pfam" id="PF13241">
    <property type="entry name" value="NAD_binding_7"/>
    <property type="match status" value="1"/>
</dbReference>
<dbReference type="PANTHER" id="PTHR35330:SF1">
    <property type="entry name" value="SIROHEME BIOSYNTHESIS PROTEIN MET8"/>
    <property type="match status" value="1"/>
</dbReference>
<keyword evidence="5" id="KW-0627">Porphyrin biosynthesis</keyword>
<comment type="caution">
    <text evidence="7">The sequence shown here is derived from an EMBL/GenBank/DDBJ whole genome shotgun (WGS) entry which is preliminary data.</text>
</comment>
<evidence type="ECO:0000256" key="2">
    <source>
        <dbReference type="ARBA" id="ARBA00012400"/>
    </source>
</evidence>
<dbReference type="GO" id="GO:0043115">
    <property type="term" value="F:precorrin-2 dehydrogenase activity"/>
    <property type="evidence" value="ECO:0007669"/>
    <property type="project" value="UniProtKB-EC"/>
</dbReference>
<reference evidence="7 8" key="1">
    <citation type="submission" date="2019-01" db="EMBL/GenBank/DDBJ databases">
        <title>Sphingorhabdus lacus sp.nov., isolated from an oligotrophic freshwater lake.</title>
        <authorList>
            <person name="Park M."/>
        </authorList>
    </citation>
    <scope>NUCLEOTIDE SEQUENCE [LARGE SCALE GENOMIC DNA]</scope>
    <source>
        <strain evidence="7 8">IMCC26285</strain>
    </source>
</reference>
<name>A0A6I4M1J0_9SPHN</name>
<evidence type="ECO:0000256" key="5">
    <source>
        <dbReference type="ARBA" id="ARBA00023244"/>
    </source>
</evidence>
<dbReference type="InterPro" id="IPR036291">
    <property type="entry name" value="NAD(P)-bd_dom_sf"/>
</dbReference>
<dbReference type="UniPathway" id="UPA00262">
    <property type="reaction ID" value="UER00222"/>
</dbReference>
<dbReference type="PANTHER" id="PTHR35330">
    <property type="entry name" value="SIROHEME BIOSYNTHESIS PROTEIN MET8"/>
    <property type="match status" value="1"/>
</dbReference>
<dbReference type="SUPFAM" id="SSF75615">
    <property type="entry name" value="Siroheme synthase middle domains-like"/>
    <property type="match status" value="1"/>
</dbReference>
<organism evidence="7 8">
    <name type="scientific">Sphingorhabdus profundilacus</name>
    <dbReference type="NCBI Taxonomy" id="2509718"/>
    <lineage>
        <taxon>Bacteria</taxon>
        <taxon>Pseudomonadati</taxon>
        <taxon>Pseudomonadota</taxon>
        <taxon>Alphaproteobacteria</taxon>
        <taxon>Sphingomonadales</taxon>
        <taxon>Sphingomonadaceae</taxon>
        <taxon>Sphingorhabdus</taxon>
    </lineage>
</organism>
<dbReference type="EC" id="1.3.1.76" evidence="2"/>
<evidence type="ECO:0000256" key="3">
    <source>
        <dbReference type="ARBA" id="ARBA00023002"/>
    </source>
</evidence>
<dbReference type="Gene3D" id="3.40.50.720">
    <property type="entry name" value="NAD(P)-binding Rossmann-like Domain"/>
    <property type="match status" value="1"/>
</dbReference>
<keyword evidence="8" id="KW-1185">Reference proteome</keyword>
<evidence type="ECO:0000313" key="8">
    <source>
        <dbReference type="Proteomes" id="UP000471147"/>
    </source>
</evidence>
<accession>A0A6I4M1J0</accession>
<keyword evidence="3" id="KW-0560">Oxidoreductase</keyword>
<dbReference type="Gene3D" id="3.30.160.110">
    <property type="entry name" value="Siroheme synthase, domain 2"/>
    <property type="match status" value="1"/>
</dbReference>
<dbReference type="EMBL" id="SDWJ01000002">
    <property type="protein sequence ID" value="MVZ97940.1"/>
    <property type="molecule type" value="Genomic_DNA"/>
</dbReference>
<evidence type="ECO:0000256" key="6">
    <source>
        <dbReference type="ARBA" id="ARBA00047561"/>
    </source>
</evidence>
<keyword evidence="4" id="KW-0520">NAD</keyword>
<evidence type="ECO:0000256" key="4">
    <source>
        <dbReference type="ARBA" id="ARBA00023027"/>
    </source>
</evidence>
<sequence>MDQLPIFVNVRGRKVILVGEGDAADAKRRLIERAGGICVDANSDEAVLAFVAVEDEAEALAIAAELKARGLLVNVVDRPEHCDFTTPALVDRAPVLVAVGTGGASAGMAKAIRQRIETLLPENLGALATSISNARDAIRAQWPQAADRRRALDQAFAAGGRLDPFQNHGASSIDTWLDQGGTAQRSRLVEISLLSGNADDLTLLTARLLGEADHIFHDANIPFAILNRARADAVRHEGAPPTPAPDGLVLYLKLGI</sequence>
<dbReference type="Proteomes" id="UP000471147">
    <property type="component" value="Unassembled WGS sequence"/>
</dbReference>
<proteinExistence type="predicted"/>
<evidence type="ECO:0000256" key="1">
    <source>
        <dbReference type="ARBA" id="ARBA00005010"/>
    </source>
</evidence>
<dbReference type="InterPro" id="IPR028161">
    <property type="entry name" value="Met8-like"/>
</dbReference>
<protein>
    <recommendedName>
        <fullName evidence="2">precorrin-2 dehydrogenase</fullName>
        <ecNumber evidence="2">1.3.1.76</ecNumber>
    </recommendedName>
</protein>
<dbReference type="RefSeq" id="WP_160353914.1">
    <property type="nucleotide sequence ID" value="NZ_SDWJ01000002.1"/>
</dbReference>
<dbReference type="NCBIfam" id="TIGR01470">
    <property type="entry name" value="cysG_Nterm"/>
    <property type="match status" value="1"/>
</dbReference>